<name>A0A2J7ZV74_9CHLO</name>
<proteinExistence type="predicted"/>
<protein>
    <submittedName>
        <fullName evidence="2">Uncharacterized protein</fullName>
    </submittedName>
</protein>
<keyword evidence="3" id="KW-1185">Reference proteome</keyword>
<feature type="compositionally biased region" description="Pro residues" evidence="1">
    <location>
        <begin position="320"/>
        <end position="341"/>
    </location>
</feature>
<dbReference type="EMBL" id="PGGS01000418">
    <property type="protein sequence ID" value="PNH04159.1"/>
    <property type="molecule type" value="Genomic_DNA"/>
</dbReference>
<gene>
    <name evidence="2" type="ORF">TSOC_009710</name>
</gene>
<dbReference type="AlphaFoldDB" id="A0A2J7ZV74"/>
<feature type="region of interest" description="Disordered" evidence="1">
    <location>
        <begin position="135"/>
        <end position="227"/>
    </location>
</feature>
<accession>A0A2J7ZV74</accession>
<feature type="region of interest" description="Disordered" evidence="1">
    <location>
        <begin position="1"/>
        <end position="59"/>
    </location>
</feature>
<feature type="compositionally biased region" description="Basic residues" evidence="1">
    <location>
        <begin position="300"/>
        <end position="310"/>
    </location>
</feature>
<feature type="region of interest" description="Disordered" evidence="1">
    <location>
        <begin position="77"/>
        <end position="113"/>
    </location>
</feature>
<sequence length="359" mass="37155">MAPSSAQRLHQGGLVQHRTDPQAPESPLEPPHAAGSETGSCGGSAEGSAAPLPDAAPHEVPSDCACPYCGTAPYAVPLPPLPPRPSSPSPNGGGGSGTVKSPPAPPSRAARAAACASLLRARRACMAASSRRITQASEASMTPHGTQQAVATLKAPCGREEAKAKRGRAWMSPATSTGPSPLPRSSVMDCRGAKAKSDRAQTTSANNGRKQVSKQGPRTWNASATPRVSGSLTLSMTERRLGPATDAMAPPSAARKQLVHEGRHVWPEGAGFSARRRAAAAQSYDHAFVRTRVASLRLARPPHQRQRRQQQLHAQAPAARPQPCPSPPPSLRAAELPPPPLAHREVAPRPAAPGLTGAA</sequence>
<evidence type="ECO:0000256" key="1">
    <source>
        <dbReference type="SAM" id="MobiDB-lite"/>
    </source>
</evidence>
<comment type="caution">
    <text evidence="2">The sequence shown here is derived from an EMBL/GenBank/DDBJ whole genome shotgun (WGS) entry which is preliminary data.</text>
</comment>
<dbReference type="Proteomes" id="UP000236333">
    <property type="component" value="Unassembled WGS sequence"/>
</dbReference>
<feature type="compositionally biased region" description="Pro residues" evidence="1">
    <location>
        <begin position="77"/>
        <end position="88"/>
    </location>
</feature>
<feature type="region of interest" description="Disordered" evidence="1">
    <location>
        <begin position="297"/>
        <end position="359"/>
    </location>
</feature>
<feature type="compositionally biased region" description="Polar residues" evidence="1">
    <location>
        <begin position="200"/>
        <end position="227"/>
    </location>
</feature>
<feature type="compositionally biased region" description="Polar residues" evidence="1">
    <location>
        <begin position="135"/>
        <end position="150"/>
    </location>
</feature>
<organism evidence="2 3">
    <name type="scientific">Tetrabaena socialis</name>
    <dbReference type="NCBI Taxonomy" id="47790"/>
    <lineage>
        <taxon>Eukaryota</taxon>
        <taxon>Viridiplantae</taxon>
        <taxon>Chlorophyta</taxon>
        <taxon>core chlorophytes</taxon>
        <taxon>Chlorophyceae</taxon>
        <taxon>CS clade</taxon>
        <taxon>Chlamydomonadales</taxon>
        <taxon>Tetrabaenaceae</taxon>
        <taxon>Tetrabaena</taxon>
    </lineage>
</organism>
<reference evidence="2 3" key="1">
    <citation type="journal article" date="2017" name="Mol. Biol. Evol.">
        <title>The 4-celled Tetrabaena socialis nuclear genome reveals the essential components for genetic control of cell number at the origin of multicellularity in the volvocine lineage.</title>
        <authorList>
            <person name="Featherston J."/>
            <person name="Arakaki Y."/>
            <person name="Hanschen E.R."/>
            <person name="Ferris P.J."/>
            <person name="Michod R.E."/>
            <person name="Olson B.J.S.C."/>
            <person name="Nozaki H."/>
            <person name="Durand P.M."/>
        </authorList>
    </citation>
    <scope>NUCLEOTIDE SEQUENCE [LARGE SCALE GENOMIC DNA]</scope>
    <source>
        <strain evidence="2 3">NIES-571</strain>
    </source>
</reference>
<evidence type="ECO:0000313" key="2">
    <source>
        <dbReference type="EMBL" id="PNH04159.1"/>
    </source>
</evidence>
<evidence type="ECO:0000313" key="3">
    <source>
        <dbReference type="Proteomes" id="UP000236333"/>
    </source>
</evidence>